<dbReference type="Gene3D" id="3.40.50.1820">
    <property type="entry name" value="alpha/beta hydrolase"/>
    <property type="match status" value="1"/>
</dbReference>
<dbReference type="Pfam" id="PF00756">
    <property type="entry name" value="Esterase"/>
    <property type="match status" value="1"/>
</dbReference>
<reference evidence="1" key="1">
    <citation type="submission" date="2024-05" db="EMBL/GenBank/DDBJ databases">
        <authorList>
            <person name="Liu Z."/>
        </authorList>
    </citation>
    <scope>NUCLEOTIDE SEQUENCE</scope>
    <source>
        <strain evidence="1">BS1807G30</strain>
    </source>
</reference>
<accession>A0AAU7FKV6</accession>
<dbReference type="PANTHER" id="PTHR48098:SF3">
    <property type="entry name" value="IRON(III) ENTEROBACTIN ESTERASE"/>
    <property type="match status" value="1"/>
</dbReference>
<keyword evidence="1" id="KW-0378">Hydrolase</keyword>
<proteinExistence type="predicted"/>
<dbReference type="RefSeq" id="WP_017368452.1">
    <property type="nucleotide sequence ID" value="NZ_CP157353.1"/>
</dbReference>
<dbReference type="GO" id="GO:0016787">
    <property type="term" value="F:hydrolase activity"/>
    <property type="evidence" value="ECO:0007669"/>
    <property type="project" value="UniProtKB-KW"/>
</dbReference>
<gene>
    <name evidence="1" type="ORF">ABG082_18985</name>
</gene>
<dbReference type="InterPro" id="IPR050583">
    <property type="entry name" value="Mycobacterial_A85_antigen"/>
</dbReference>
<dbReference type="AlphaFoldDB" id="A0AAU7FKV6"/>
<dbReference type="EMBL" id="CP157353">
    <property type="protein sequence ID" value="XBM04183.1"/>
    <property type="molecule type" value="Genomic_DNA"/>
</dbReference>
<dbReference type="SUPFAM" id="SSF53474">
    <property type="entry name" value="alpha/beta-Hydrolases"/>
    <property type="match status" value="1"/>
</dbReference>
<dbReference type="InterPro" id="IPR000801">
    <property type="entry name" value="Esterase-like"/>
</dbReference>
<sequence>MNGTFLYDELNGRQLDIYLPPDTSIDVPAVFVQDGSSLFRTHLLEIESMIEAKTISPIIIVGIHPFNRLDEYTPWKASSLHSGFPDFKGEAQTYVSFLANDLLPYIKREYPVKQTGHEHSHVGASLGGLFAIYTLFMYPDLFKNIASLSGSFWYQDFLPFAKQQSIQSVDHLVYLSVGSEEGKGKTSAQQHMPLFNKQLHDLLLQKGMQERKLHFHIEQGEGHHLKQFQKNFLSAIKWFYKRKPKFFISKSQSRYGILERID</sequence>
<dbReference type="InterPro" id="IPR029058">
    <property type="entry name" value="AB_hydrolase_fold"/>
</dbReference>
<evidence type="ECO:0000313" key="1">
    <source>
        <dbReference type="EMBL" id="XBM04183.1"/>
    </source>
</evidence>
<organism evidence="1">
    <name type="scientific">Bacillus sp. BS1807G30</name>
    <dbReference type="NCBI Taxonomy" id="3153756"/>
    <lineage>
        <taxon>Bacteria</taxon>
        <taxon>Bacillati</taxon>
        <taxon>Bacillota</taxon>
        <taxon>Bacilli</taxon>
        <taxon>Bacillales</taxon>
        <taxon>Bacillaceae</taxon>
        <taxon>Bacillus</taxon>
    </lineage>
</organism>
<dbReference type="PANTHER" id="PTHR48098">
    <property type="entry name" value="ENTEROCHELIN ESTERASE-RELATED"/>
    <property type="match status" value="1"/>
</dbReference>
<name>A0AAU7FKV6_9BACI</name>
<protein>
    <submittedName>
        <fullName evidence="1">Alpha/beta hydrolase-fold protein</fullName>
    </submittedName>
</protein>